<protein>
    <recommendedName>
        <fullName evidence="10">Golgi phosphoprotein 3</fullName>
    </recommendedName>
</protein>
<evidence type="ECO:0000256" key="7">
    <source>
        <dbReference type="SAM" id="MobiDB-lite"/>
    </source>
</evidence>
<organism evidence="8 9">
    <name type="scientific">Oncorhynchus tshawytscha</name>
    <name type="common">Chinook salmon</name>
    <name type="synonym">Salmo tshawytscha</name>
    <dbReference type="NCBI Taxonomy" id="74940"/>
    <lineage>
        <taxon>Eukaryota</taxon>
        <taxon>Metazoa</taxon>
        <taxon>Chordata</taxon>
        <taxon>Craniata</taxon>
        <taxon>Vertebrata</taxon>
        <taxon>Euteleostomi</taxon>
        <taxon>Actinopterygii</taxon>
        <taxon>Neopterygii</taxon>
        <taxon>Teleostei</taxon>
        <taxon>Protacanthopterygii</taxon>
        <taxon>Salmoniformes</taxon>
        <taxon>Salmonidae</taxon>
        <taxon>Salmoninae</taxon>
        <taxon>Oncorhynchus</taxon>
    </lineage>
</organism>
<reference evidence="8" key="3">
    <citation type="submission" date="2025-09" db="UniProtKB">
        <authorList>
            <consortium name="Ensembl"/>
        </authorList>
    </citation>
    <scope>IDENTIFICATION</scope>
</reference>
<dbReference type="InterPro" id="IPR038261">
    <property type="entry name" value="GPP34-like_sf"/>
</dbReference>
<comment type="similarity">
    <text evidence="3">Belongs to the GOLPH3/VPS74 family.</text>
</comment>
<dbReference type="Gene3D" id="1.10.3630.10">
    <property type="entry name" value="yeast vps74-n-term truncation variant domain like"/>
    <property type="match status" value="2"/>
</dbReference>
<keyword evidence="5" id="KW-0446">Lipid-binding</keyword>
<dbReference type="Proteomes" id="UP000694402">
    <property type="component" value="Unassembled WGS sequence"/>
</dbReference>
<keyword evidence="4" id="KW-0333">Golgi apparatus</keyword>
<evidence type="ECO:0000313" key="9">
    <source>
        <dbReference type="Proteomes" id="UP000694402"/>
    </source>
</evidence>
<evidence type="ECO:0000256" key="6">
    <source>
        <dbReference type="ARBA" id="ARBA00023136"/>
    </source>
</evidence>
<evidence type="ECO:0000256" key="4">
    <source>
        <dbReference type="ARBA" id="ARBA00023034"/>
    </source>
</evidence>
<name>A0AAZ3SJX9_ONCTS</name>
<evidence type="ECO:0008006" key="10">
    <source>
        <dbReference type="Google" id="ProtNLM"/>
    </source>
</evidence>
<accession>A0AAZ3SJX9</accession>
<dbReference type="FunFam" id="1.10.3630.10:FF:000005">
    <property type="entry name" value="Uncharacterized protein"/>
    <property type="match status" value="1"/>
</dbReference>
<gene>
    <name evidence="8" type="primary">GOLPH3</name>
</gene>
<dbReference type="GO" id="GO:0032580">
    <property type="term" value="C:Golgi cisterna membrane"/>
    <property type="evidence" value="ECO:0007669"/>
    <property type="project" value="UniProtKB-SubCell"/>
</dbReference>
<dbReference type="GO" id="GO:0005829">
    <property type="term" value="C:cytosol"/>
    <property type="evidence" value="ECO:0007669"/>
    <property type="project" value="TreeGrafter"/>
</dbReference>
<feature type="region of interest" description="Disordered" evidence="7">
    <location>
        <begin position="1"/>
        <end position="56"/>
    </location>
</feature>
<dbReference type="GO" id="GO:0043001">
    <property type="term" value="P:Golgi to plasma membrane protein transport"/>
    <property type="evidence" value="ECO:0007669"/>
    <property type="project" value="TreeGrafter"/>
</dbReference>
<dbReference type="GeneTree" id="ENSGT00390000007153"/>
<dbReference type="GO" id="GO:0006890">
    <property type="term" value="P:retrograde vesicle-mediated transport, Golgi to endoplasmic reticulum"/>
    <property type="evidence" value="ECO:0007669"/>
    <property type="project" value="TreeGrafter"/>
</dbReference>
<dbReference type="GO" id="GO:0070273">
    <property type="term" value="F:phosphatidylinositol-4-phosphate binding"/>
    <property type="evidence" value="ECO:0007669"/>
    <property type="project" value="InterPro"/>
</dbReference>
<evidence type="ECO:0000256" key="2">
    <source>
        <dbReference type="ARBA" id="ARBA00004546"/>
    </source>
</evidence>
<dbReference type="InterPro" id="IPR008628">
    <property type="entry name" value="GPP34-like"/>
</dbReference>
<evidence type="ECO:0000256" key="1">
    <source>
        <dbReference type="ARBA" id="ARBA00004344"/>
    </source>
</evidence>
<dbReference type="PANTHER" id="PTHR12704:SF3">
    <property type="entry name" value="GOLGI PHOSPHOPROTEIN 3"/>
    <property type="match status" value="1"/>
</dbReference>
<evidence type="ECO:0000313" key="8">
    <source>
        <dbReference type="Ensembl" id="ENSOTSP00005153580.1"/>
    </source>
</evidence>
<dbReference type="AlphaFoldDB" id="A0AAZ3SJX9"/>
<dbReference type="Ensembl" id="ENSOTST00005157080.1">
    <property type="protein sequence ID" value="ENSOTSP00005153580.1"/>
    <property type="gene ID" value="ENSOTSG00005065450.1"/>
</dbReference>
<dbReference type="PANTHER" id="PTHR12704">
    <property type="entry name" value="TRANS-GOLGI PROTEIN GMX33"/>
    <property type="match status" value="1"/>
</dbReference>
<sequence>MTSLIQRSSGLVQRRTEASRTAAADKDRGSGDDDFEPRRRCSGEEQEEQDKGDSKETRLTLMEEVLLLGLKDREGYTSFWNDCISSGLRGCMLIELAIRGRLQLETCGMRRKSLLARKVICKSDAPTGDVLLDEALKHVKETQPPETVQSWIELLSGETWNPLKLHYQLRNVRERLAKNLVEKGVLTTEKQNFLLFDMTTHPLTNNNIKQRLIKRVQEAVLEKWNFLLFDMTTHPLTNNNIKQRLIKRVQEAVLEKWVNDPHRMDKRLLALIFLAHSSDVLENAFSPLLDDQYDLAMKRVRQLLDLEPEGESTKTNANELLWAVVAAFTK</sequence>
<keyword evidence="6" id="KW-0472">Membrane</keyword>
<reference evidence="9" key="1">
    <citation type="journal article" date="2018" name="PLoS ONE">
        <title>Chinook salmon (Oncorhynchus tshawytscha) genome and transcriptome.</title>
        <authorList>
            <person name="Christensen K.A."/>
            <person name="Leong J.S."/>
            <person name="Sakhrani D."/>
            <person name="Biagi C.A."/>
            <person name="Minkley D.R."/>
            <person name="Withler R.E."/>
            <person name="Rondeau E.B."/>
            <person name="Koop B.F."/>
            <person name="Devlin R.H."/>
        </authorList>
    </citation>
    <scope>NUCLEOTIDE SEQUENCE [LARGE SCALE GENOMIC DNA]</scope>
</reference>
<dbReference type="GO" id="GO:0000139">
    <property type="term" value="C:Golgi membrane"/>
    <property type="evidence" value="ECO:0007669"/>
    <property type="project" value="GOC"/>
</dbReference>
<dbReference type="GO" id="GO:0007030">
    <property type="term" value="P:Golgi organization"/>
    <property type="evidence" value="ECO:0007669"/>
    <property type="project" value="TreeGrafter"/>
</dbReference>
<reference evidence="8" key="2">
    <citation type="submission" date="2025-08" db="UniProtKB">
        <authorList>
            <consortium name="Ensembl"/>
        </authorList>
    </citation>
    <scope>IDENTIFICATION</scope>
</reference>
<feature type="compositionally biased region" description="Basic and acidic residues" evidence="7">
    <location>
        <begin position="14"/>
        <end position="56"/>
    </location>
</feature>
<dbReference type="GO" id="GO:0048194">
    <property type="term" value="P:Golgi vesicle budding"/>
    <property type="evidence" value="ECO:0007669"/>
    <property type="project" value="TreeGrafter"/>
</dbReference>
<dbReference type="GO" id="GO:0005802">
    <property type="term" value="C:trans-Golgi network"/>
    <property type="evidence" value="ECO:0007669"/>
    <property type="project" value="TreeGrafter"/>
</dbReference>
<feature type="compositionally biased region" description="Polar residues" evidence="7">
    <location>
        <begin position="1"/>
        <end position="11"/>
    </location>
</feature>
<comment type="subcellular location">
    <subcellularLocation>
        <location evidence="1">Golgi apparatus</location>
        <location evidence="1">Golgi stack membrane</location>
        <topology evidence="1">Peripheral membrane protein</topology>
        <orientation evidence="1">Cytoplasmic side</orientation>
    </subcellularLocation>
    <subcellularLocation>
        <location evidence="2">Golgi apparatus</location>
        <location evidence="2">trans-Golgi network membrane</location>
        <topology evidence="2">Peripheral membrane protein</topology>
        <orientation evidence="2">Cytoplasmic side</orientation>
    </subcellularLocation>
</comment>
<dbReference type="Pfam" id="PF05719">
    <property type="entry name" value="GPP34"/>
    <property type="match status" value="2"/>
</dbReference>
<evidence type="ECO:0000256" key="3">
    <source>
        <dbReference type="ARBA" id="ARBA00007284"/>
    </source>
</evidence>
<evidence type="ECO:0000256" key="5">
    <source>
        <dbReference type="ARBA" id="ARBA00023121"/>
    </source>
</evidence>
<proteinExistence type="inferred from homology"/>
<keyword evidence="9" id="KW-1185">Reference proteome</keyword>